<dbReference type="GeneID" id="119737874"/>
<keyword evidence="5" id="KW-0472">Membrane</keyword>
<keyword evidence="1" id="KW-0433">Leucine-rich repeat</keyword>
<dbReference type="PANTHER" id="PTHR24373:SF370">
    <property type="entry name" value="FISH-LIPS, ISOFORM E"/>
    <property type="match status" value="1"/>
</dbReference>
<dbReference type="InterPro" id="IPR025875">
    <property type="entry name" value="Leu-rich_rpt_4"/>
</dbReference>
<keyword evidence="9" id="KW-1185">Reference proteome</keyword>
<feature type="transmembrane region" description="Helical" evidence="5">
    <location>
        <begin position="548"/>
        <end position="573"/>
    </location>
</feature>
<protein>
    <recommendedName>
        <fullName evidence="7">LRRCT domain-containing protein</fullName>
    </recommendedName>
</protein>
<dbReference type="InterPro" id="IPR000483">
    <property type="entry name" value="Cys-rich_flank_reg_C"/>
</dbReference>
<evidence type="ECO:0000313" key="8">
    <source>
        <dbReference type="EnsemblMetazoa" id="XP_038068437.1"/>
    </source>
</evidence>
<evidence type="ECO:0000256" key="5">
    <source>
        <dbReference type="SAM" id="Phobius"/>
    </source>
</evidence>
<dbReference type="SMART" id="SM00082">
    <property type="entry name" value="LRRCT"/>
    <property type="match status" value="1"/>
</dbReference>
<keyword evidence="3" id="KW-0677">Repeat</keyword>
<dbReference type="PANTHER" id="PTHR24373">
    <property type="entry name" value="SLIT RELATED LEUCINE-RICH REPEAT NEURONAL PROTEIN"/>
    <property type="match status" value="1"/>
</dbReference>
<proteinExistence type="predicted"/>
<feature type="signal peptide" evidence="6">
    <location>
        <begin position="1"/>
        <end position="22"/>
    </location>
</feature>
<dbReference type="OMA" id="HINANML"/>
<dbReference type="Pfam" id="PF12799">
    <property type="entry name" value="LRR_4"/>
    <property type="match status" value="1"/>
</dbReference>
<keyword evidence="5" id="KW-0812">Transmembrane</keyword>
<evidence type="ECO:0000313" key="9">
    <source>
        <dbReference type="Proteomes" id="UP000887568"/>
    </source>
</evidence>
<dbReference type="Proteomes" id="UP000887568">
    <property type="component" value="Unplaced"/>
</dbReference>
<dbReference type="Gene3D" id="3.80.10.10">
    <property type="entry name" value="Ribonuclease Inhibitor"/>
    <property type="match status" value="2"/>
</dbReference>
<dbReference type="AlphaFoldDB" id="A0A914AXL3"/>
<feature type="domain" description="LRRCT" evidence="7">
    <location>
        <begin position="492"/>
        <end position="540"/>
    </location>
</feature>
<dbReference type="PROSITE" id="PS51450">
    <property type="entry name" value="LRR"/>
    <property type="match status" value="3"/>
</dbReference>
<evidence type="ECO:0000256" key="1">
    <source>
        <dbReference type="ARBA" id="ARBA00022614"/>
    </source>
</evidence>
<keyword evidence="5" id="KW-1133">Transmembrane helix</keyword>
<evidence type="ECO:0000256" key="6">
    <source>
        <dbReference type="SAM" id="SignalP"/>
    </source>
</evidence>
<evidence type="ECO:0000256" key="3">
    <source>
        <dbReference type="ARBA" id="ARBA00022737"/>
    </source>
</evidence>
<reference evidence="8" key="1">
    <citation type="submission" date="2022-11" db="UniProtKB">
        <authorList>
            <consortium name="EnsemblMetazoa"/>
        </authorList>
    </citation>
    <scope>IDENTIFICATION</scope>
</reference>
<name>A0A914AXL3_PATMI</name>
<sequence>MDMFAMARVLFLVGVLIGTCQSSTCHAQCDYDHVTARADCSSRNLNCIPVNYPDSLVMDLSHNAMSVLEPNDFNGTFTRLVELYLDYNDISDVTSLLQSTGLGSLKKLSVEHNIVYDLPYSCSLTSLEEMSLDYNSLHYLLMIPFCNNLKKLSADSNEILRVDFHAFFLDSFPFLSFISLRFNEIRNFRWGTDHPYKSSPNVTFLLDHNEITHVVLFVRNYFGSYLDRLSLSHNRLQHVYAELPSKFEIASNGLREFSGFRFFLPPEILMEELDMSNNSFDSLIQPEWAEGLHILNADYNKLANLSSTTLQGFINLTELHLANNRLLFISSTALSQLTKLRSLYLDGNALTSLLGAIFLNQADLVELSITNNQLSELYPDYFLGLDSLERLYLAGNRLVYVHSEMFRQMPFLTTMDFSKNKLKVFDLTNCSLLGNLQNIMLAHNSIHDISYILGHCVNLEVLDLSFNQIQVVPGDSLTGRNRALYRLELEGNPLQCDCRLTGLRDWLRNNPPSGLPRCQGPPQNSGAVVSDLDVHDFICDPPKASLSLAATVLPTMFITLIITLAVVALVICLRRRYRKKDHSTSAAEGVRGASRLTVGFRKTGVPTRSDEGYVDQAVDGDYMTPTPKEDTGEEYEVPTKTARHPYGRHQRHLKVIPSVEMDDAHFYEPVNCGGETRC</sequence>
<dbReference type="InterPro" id="IPR050328">
    <property type="entry name" value="Dev_Immune_Receptor"/>
</dbReference>
<dbReference type="RefSeq" id="XP_038068437.1">
    <property type="nucleotide sequence ID" value="XM_038212509.1"/>
</dbReference>
<dbReference type="InterPro" id="IPR032675">
    <property type="entry name" value="LRR_dom_sf"/>
</dbReference>
<feature type="region of interest" description="Disordered" evidence="4">
    <location>
        <begin position="617"/>
        <end position="638"/>
    </location>
</feature>
<dbReference type="SUPFAM" id="SSF52058">
    <property type="entry name" value="L domain-like"/>
    <property type="match status" value="2"/>
</dbReference>
<accession>A0A914AXL3</accession>
<dbReference type="OrthoDB" id="6363818at2759"/>
<evidence type="ECO:0000259" key="7">
    <source>
        <dbReference type="SMART" id="SM00082"/>
    </source>
</evidence>
<dbReference type="EnsemblMetazoa" id="XM_038212509.1">
    <property type="protein sequence ID" value="XP_038068437.1"/>
    <property type="gene ID" value="LOC119737874"/>
</dbReference>
<evidence type="ECO:0000256" key="2">
    <source>
        <dbReference type="ARBA" id="ARBA00022729"/>
    </source>
</evidence>
<dbReference type="InterPro" id="IPR001611">
    <property type="entry name" value="Leu-rich_rpt"/>
</dbReference>
<dbReference type="SMART" id="SM00369">
    <property type="entry name" value="LRR_TYP"/>
    <property type="match status" value="7"/>
</dbReference>
<dbReference type="Pfam" id="PF13855">
    <property type="entry name" value="LRR_8"/>
    <property type="match status" value="1"/>
</dbReference>
<feature type="chain" id="PRO_5037548151" description="LRRCT domain-containing protein" evidence="6">
    <location>
        <begin position="23"/>
        <end position="678"/>
    </location>
</feature>
<evidence type="ECO:0000256" key="4">
    <source>
        <dbReference type="SAM" id="MobiDB-lite"/>
    </source>
</evidence>
<keyword evidence="2 6" id="KW-0732">Signal</keyword>
<organism evidence="8 9">
    <name type="scientific">Patiria miniata</name>
    <name type="common">Bat star</name>
    <name type="synonym">Asterina miniata</name>
    <dbReference type="NCBI Taxonomy" id="46514"/>
    <lineage>
        <taxon>Eukaryota</taxon>
        <taxon>Metazoa</taxon>
        <taxon>Echinodermata</taxon>
        <taxon>Eleutherozoa</taxon>
        <taxon>Asterozoa</taxon>
        <taxon>Asteroidea</taxon>
        <taxon>Valvatacea</taxon>
        <taxon>Valvatida</taxon>
        <taxon>Asterinidae</taxon>
        <taxon>Patiria</taxon>
    </lineage>
</organism>
<dbReference type="InterPro" id="IPR003591">
    <property type="entry name" value="Leu-rich_rpt_typical-subtyp"/>
</dbReference>